<dbReference type="Proteomes" id="UP001412067">
    <property type="component" value="Unassembled WGS sequence"/>
</dbReference>
<proteinExistence type="predicted"/>
<name>A0ABR2LE01_9ASPA</name>
<gene>
    <name evidence="1" type="ORF">KSP40_PGU006563</name>
</gene>
<sequence length="52" mass="5692">MLPTIQPVAALGASIAGGKRPRDRWRVRSEFFLSVIKRKIDGLQIWGTSGPG</sequence>
<comment type="caution">
    <text evidence="1">The sequence shown here is derived from an EMBL/GenBank/DDBJ whole genome shotgun (WGS) entry which is preliminary data.</text>
</comment>
<reference evidence="1 2" key="1">
    <citation type="journal article" date="2022" name="Nat. Plants">
        <title>Genomes of leafy and leafless Platanthera orchids illuminate the evolution of mycoheterotrophy.</title>
        <authorList>
            <person name="Li M.H."/>
            <person name="Liu K.W."/>
            <person name="Li Z."/>
            <person name="Lu H.C."/>
            <person name="Ye Q.L."/>
            <person name="Zhang D."/>
            <person name="Wang J.Y."/>
            <person name="Li Y.F."/>
            <person name="Zhong Z.M."/>
            <person name="Liu X."/>
            <person name="Yu X."/>
            <person name="Liu D.K."/>
            <person name="Tu X.D."/>
            <person name="Liu B."/>
            <person name="Hao Y."/>
            <person name="Liao X.Y."/>
            <person name="Jiang Y.T."/>
            <person name="Sun W.H."/>
            <person name="Chen J."/>
            <person name="Chen Y.Q."/>
            <person name="Ai Y."/>
            <person name="Zhai J.W."/>
            <person name="Wu S.S."/>
            <person name="Zhou Z."/>
            <person name="Hsiao Y.Y."/>
            <person name="Wu W.L."/>
            <person name="Chen Y.Y."/>
            <person name="Lin Y.F."/>
            <person name="Hsu J.L."/>
            <person name="Li C.Y."/>
            <person name="Wang Z.W."/>
            <person name="Zhao X."/>
            <person name="Zhong W.Y."/>
            <person name="Ma X.K."/>
            <person name="Ma L."/>
            <person name="Huang J."/>
            <person name="Chen G.Z."/>
            <person name="Huang M.Z."/>
            <person name="Huang L."/>
            <person name="Peng D.H."/>
            <person name="Luo Y.B."/>
            <person name="Zou S.Q."/>
            <person name="Chen S.P."/>
            <person name="Lan S."/>
            <person name="Tsai W.C."/>
            <person name="Van de Peer Y."/>
            <person name="Liu Z.J."/>
        </authorList>
    </citation>
    <scope>NUCLEOTIDE SEQUENCE [LARGE SCALE GENOMIC DNA]</scope>
    <source>
        <strain evidence="1">Lor288</strain>
    </source>
</reference>
<organism evidence="1 2">
    <name type="scientific">Platanthera guangdongensis</name>
    <dbReference type="NCBI Taxonomy" id="2320717"/>
    <lineage>
        <taxon>Eukaryota</taxon>
        <taxon>Viridiplantae</taxon>
        <taxon>Streptophyta</taxon>
        <taxon>Embryophyta</taxon>
        <taxon>Tracheophyta</taxon>
        <taxon>Spermatophyta</taxon>
        <taxon>Magnoliopsida</taxon>
        <taxon>Liliopsida</taxon>
        <taxon>Asparagales</taxon>
        <taxon>Orchidaceae</taxon>
        <taxon>Orchidoideae</taxon>
        <taxon>Orchideae</taxon>
        <taxon>Orchidinae</taxon>
        <taxon>Platanthera</taxon>
    </lineage>
</organism>
<evidence type="ECO:0000313" key="1">
    <source>
        <dbReference type="EMBL" id="KAK8938302.1"/>
    </source>
</evidence>
<keyword evidence="2" id="KW-1185">Reference proteome</keyword>
<accession>A0ABR2LE01</accession>
<dbReference type="EMBL" id="JBBWWR010000021">
    <property type="protein sequence ID" value="KAK8938302.1"/>
    <property type="molecule type" value="Genomic_DNA"/>
</dbReference>
<evidence type="ECO:0000313" key="2">
    <source>
        <dbReference type="Proteomes" id="UP001412067"/>
    </source>
</evidence>
<protein>
    <submittedName>
        <fullName evidence="1">Uncharacterized protein</fullName>
    </submittedName>
</protein>